<sequence length="634" mass="69601">MDIFSEVSAPAVAVASALSVAAGAYLNAKLAISTDLRAIANDKAGLKRLTDRIAALDGSPTIYKMLERAVEVEGRGTVEALWFENKTWSYSQLKDLADKMAALLKSRDINTGDTVAVFTTNSPEMVVTLYALSKLGAVAAMINTSLRDDTFIHCLGVSGSKLIISTADISQHICGDLPHFTYNMGSFEDTEIGSTELVTSETLQQFSPLGITAAKRTTKDLSVLIYTSGTTGKPKACGIRNLLAMITSTPLSIDVNNPKKYQPFRVYSPLPLFHGTAFFIGLCSAIGNGGTLCLGRKFSASRFWKEVHDSGATRILYIGELCRYLLATPPSPYDQDHKCIVASGNGLRGEIWEKFRNRFNVPEIREFYRSTEGIAKFDNFGVGAWGAGKIGFAGPIRRFVEDVTFIVKYDTDTDMPYRDPVTGFCVKAALGEEGEAIGRVRDRGTVIEYLGNEGATEEKLLRDVFQKGDLFQRTGDLVVQDESGWVRFQDRVGDTFRWKGENVSAGEIRDHICRIEGVHDAVVYGVKLNGYDGQAGAAGITLESPSVETEFMSSLYKQLKKKGVPSYALPRLVRLTEKVATGVTFKQAKGDLAKKGWDPRQDWGGDVLYWLDGTKYRKLEEQSWAQIESGKAKL</sequence>
<evidence type="ECO:0000256" key="1">
    <source>
        <dbReference type="ARBA" id="ARBA00006432"/>
    </source>
</evidence>
<gene>
    <name evidence="4" type="ORF">PGRI_051220</name>
</gene>
<dbReference type="Proteomes" id="UP000070168">
    <property type="component" value="Unassembled WGS sequence"/>
</dbReference>
<feature type="domain" description="AMP-dependent synthetase/ligase" evidence="3">
    <location>
        <begin position="74"/>
        <end position="375"/>
    </location>
</feature>
<organism evidence="4 5">
    <name type="scientific">Penicillium patulum</name>
    <name type="common">Penicillium griseofulvum</name>
    <dbReference type="NCBI Taxonomy" id="5078"/>
    <lineage>
        <taxon>Eukaryota</taxon>
        <taxon>Fungi</taxon>
        <taxon>Dikarya</taxon>
        <taxon>Ascomycota</taxon>
        <taxon>Pezizomycotina</taxon>
        <taxon>Eurotiomycetes</taxon>
        <taxon>Eurotiomycetidae</taxon>
        <taxon>Eurotiales</taxon>
        <taxon>Aspergillaceae</taxon>
        <taxon>Penicillium</taxon>
    </lineage>
</organism>
<dbReference type="GO" id="GO:0004467">
    <property type="term" value="F:long-chain fatty acid-CoA ligase activity"/>
    <property type="evidence" value="ECO:0007669"/>
    <property type="project" value="TreeGrafter"/>
</dbReference>
<reference evidence="4 5" key="1">
    <citation type="journal article" date="2016" name="BMC Genomics">
        <title>Genome sequencing and secondary metabolism of the postharvest pathogen Penicillium griseofulvum.</title>
        <authorList>
            <person name="Banani H."/>
            <person name="Marcet-Houben M."/>
            <person name="Ballester A.R."/>
            <person name="Abbruscato P."/>
            <person name="Gonzalez-Candelas L."/>
            <person name="Gabaldon T."/>
            <person name="Spadaro D."/>
        </authorList>
    </citation>
    <scope>NUCLEOTIDE SEQUENCE [LARGE SCALE GENOMIC DNA]</scope>
    <source>
        <strain evidence="4 5">PG3</strain>
    </source>
</reference>
<protein>
    <submittedName>
        <fullName evidence="4">AMP-dependent synthetase/ligase</fullName>
    </submittedName>
</protein>
<evidence type="ECO:0000313" key="5">
    <source>
        <dbReference type="Proteomes" id="UP000070168"/>
    </source>
</evidence>
<dbReference type="Pfam" id="PF00501">
    <property type="entry name" value="AMP-binding"/>
    <property type="match status" value="1"/>
</dbReference>
<evidence type="ECO:0000256" key="2">
    <source>
        <dbReference type="ARBA" id="ARBA00022598"/>
    </source>
</evidence>
<dbReference type="PANTHER" id="PTHR43107">
    <property type="entry name" value="LONG-CHAIN FATTY ACID TRANSPORT PROTEIN"/>
    <property type="match status" value="1"/>
</dbReference>
<dbReference type="GO" id="GO:0044539">
    <property type="term" value="P:long-chain fatty acid import into cell"/>
    <property type="evidence" value="ECO:0007669"/>
    <property type="project" value="TreeGrafter"/>
</dbReference>
<name>A0A135LBD1_PENPA</name>
<dbReference type="OMA" id="WRFIRIF"/>
<evidence type="ECO:0000313" key="4">
    <source>
        <dbReference type="EMBL" id="KXG46266.1"/>
    </source>
</evidence>
<dbReference type="FunFam" id="3.30.300.30:FF:000055">
    <property type="entry name" value="Bifunctional fatty acid transporter/acyl-CoA synthetase (FAT1), putative"/>
    <property type="match status" value="1"/>
</dbReference>
<dbReference type="STRING" id="5078.A0A135LBD1"/>
<dbReference type="PROSITE" id="PS00455">
    <property type="entry name" value="AMP_BINDING"/>
    <property type="match status" value="1"/>
</dbReference>
<dbReference type="OrthoDB" id="10253869at2759"/>
<evidence type="ECO:0000259" key="3">
    <source>
        <dbReference type="Pfam" id="PF00501"/>
    </source>
</evidence>
<keyword evidence="2 4" id="KW-0436">Ligase</keyword>
<dbReference type="GO" id="GO:0005777">
    <property type="term" value="C:peroxisome"/>
    <property type="evidence" value="ECO:0007669"/>
    <property type="project" value="TreeGrafter"/>
</dbReference>
<dbReference type="InterPro" id="IPR045851">
    <property type="entry name" value="AMP-bd_C_sf"/>
</dbReference>
<comment type="similarity">
    <text evidence="1">Belongs to the ATP-dependent AMP-binding enzyme family.</text>
</comment>
<keyword evidence="5" id="KW-1185">Reference proteome</keyword>
<dbReference type="GO" id="GO:0005811">
    <property type="term" value="C:lipid droplet"/>
    <property type="evidence" value="ECO:0007669"/>
    <property type="project" value="TreeGrafter"/>
</dbReference>
<dbReference type="Gene3D" id="3.30.300.30">
    <property type="match status" value="1"/>
</dbReference>
<proteinExistence type="inferred from homology"/>
<dbReference type="SUPFAM" id="SSF56801">
    <property type="entry name" value="Acetyl-CoA synthetase-like"/>
    <property type="match status" value="1"/>
</dbReference>
<dbReference type="InterPro" id="IPR020845">
    <property type="entry name" value="AMP-binding_CS"/>
</dbReference>
<dbReference type="GeneID" id="63708135"/>
<dbReference type="InterPro" id="IPR042099">
    <property type="entry name" value="ANL_N_sf"/>
</dbReference>
<dbReference type="GO" id="GO:0005324">
    <property type="term" value="F:long-chain fatty acid transmembrane transporter activity"/>
    <property type="evidence" value="ECO:0007669"/>
    <property type="project" value="TreeGrafter"/>
</dbReference>
<dbReference type="AlphaFoldDB" id="A0A135LBD1"/>
<dbReference type="PANTHER" id="PTHR43107:SF20">
    <property type="entry name" value="FATTY ACID TRANSPORTER_ACYL-COA SYNTHETASE (FAT1), PUTATIVE (AFU_ORTHOLOGUE AFUA_2G11360)-RELATED"/>
    <property type="match status" value="1"/>
</dbReference>
<accession>A0A135LBD1</accession>
<dbReference type="EMBL" id="LHQR01000069">
    <property type="protein sequence ID" value="KXG46266.1"/>
    <property type="molecule type" value="Genomic_DNA"/>
</dbReference>
<dbReference type="RefSeq" id="XP_040644802.1">
    <property type="nucleotide sequence ID" value="XM_040792835.1"/>
</dbReference>
<dbReference type="InterPro" id="IPR000873">
    <property type="entry name" value="AMP-dep_synth/lig_dom"/>
</dbReference>
<dbReference type="GO" id="GO:0009898">
    <property type="term" value="C:cytoplasmic side of plasma membrane"/>
    <property type="evidence" value="ECO:0007669"/>
    <property type="project" value="TreeGrafter"/>
</dbReference>
<comment type="caution">
    <text evidence="4">The sequence shown here is derived from an EMBL/GenBank/DDBJ whole genome shotgun (WGS) entry which is preliminary data.</text>
</comment>
<dbReference type="Gene3D" id="3.40.50.12780">
    <property type="entry name" value="N-terminal domain of ligase-like"/>
    <property type="match status" value="1"/>
</dbReference>